<dbReference type="InterPro" id="IPR050950">
    <property type="entry name" value="HTH-type_LysR_regulators"/>
</dbReference>
<organism evidence="9 10">
    <name type="scientific">Agrobacterium tumefaciens</name>
    <dbReference type="NCBI Taxonomy" id="358"/>
    <lineage>
        <taxon>Bacteria</taxon>
        <taxon>Pseudomonadati</taxon>
        <taxon>Pseudomonadota</taxon>
        <taxon>Alphaproteobacteria</taxon>
        <taxon>Hyphomicrobiales</taxon>
        <taxon>Rhizobiaceae</taxon>
        <taxon>Rhizobium/Agrobacterium group</taxon>
        <taxon>Agrobacterium</taxon>
        <taxon>Agrobacterium tumefaciens complex</taxon>
    </lineage>
</organism>
<evidence type="ECO:0000313" key="9">
    <source>
        <dbReference type="EMBL" id="AVH45377.1"/>
    </source>
</evidence>
<dbReference type="Proteomes" id="UP000237717">
    <property type="component" value="Plasmid pAt1D1609a"/>
</dbReference>
<dbReference type="PROSITE" id="PS50931">
    <property type="entry name" value="HTH_LYSR"/>
    <property type="match status" value="1"/>
</dbReference>
<evidence type="ECO:0000256" key="6">
    <source>
        <dbReference type="ARBA" id="ARBA00067332"/>
    </source>
</evidence>
<dbReference type="EMBL" id="CP026927">
    <property type="protein sequence ID" value="AVH45377.1"/>
    <property type="molecule type" value="Genomic_DNA"/>
</dbReference>
<dbReference type="GO" id="GO:0003677">
    <property type="term" value="F:DNA binding"/>
    <property type="evidence" value="ECO:0007669"/>
    <property type="project" value="UniProtKB-KW"/>
</dbReference>
<geneLocation type="plasmid" evidence="10">
    <name>pat1d1609a</name>
</geneLocation>
<dbReference type="RefSeq" id="WP_104680404.1">
    <property type="nucleotide sequence ID" value="NZ_CP026927.1"/>
</dbReference>
<feature type="domain" description="HTH lysR-type" evidence="8">
    <location>
        <begin position="18"/>
        <end position="75"/>
    </location>
</feature>
<keyword evidence="4" id="KW-0804">Transcription</keyword>
<evidence type="ECO:0000256" key="4">
    <source>
        <dbReference type="ARBA" id="ARBA00023163"/>
    </source>
</evidence>
<dbReference type="InterPro" id="IPR036388">
    <property type="entry name" value="WH-like_DNA-bd_sf"/>
</dbReference>
<evidence type="ECO:0000256" key="3">
    <source>
        <dbReference type="ARBA" id="ARBA00023125"/>
    </source>
</evidence>
<keyword evidence="3" id="KW-0238">DNA-binding</keyword>
<dbReference type="Pfam" id="PF03466">
    <property type="entry name" value="LysR_substrate"/>
    <property type="match status" value="1"/>
</dbReference>
<dbReference type="InterPro" id="IPR036390">
    <property type="entry name" value="WH_DNA-bd_sf"/>
</dbReference>
<dbReference type="GO" id="GO:0003700">
    <property type="term" value="F:DNA-binding transcription factor activity"/>
    <property type="evidence" value="ECO:0007669"/>
    <property type="project" value="InterPro"/>
</dbReference>
<dbReference type="InterPro" id="IPR005119">
    <property type="entry name" value="LysR_subst-bd"/>
</dbReference>
<dbReference type="SUPFAM" id="SSF46785">
    <property type="entry name" value="Winged helix' DNA-binding domain"/>
    <property type="match status" value="1"/>
</dbReference>
<dbReference type="AlphaFoldDB" id="A0A2L2LM22"/>
<dbReference type="PANTHER" id="PTHR30419">
    <property type="entry name" value="HTH-TYPE TRANSCRIPTIONAL REGULATOR YBHD"/>
    <property type="match status" value="1"/>
</dbReference>
<comment type="similarity">
    <text evidence="1">Belongs to the LysR transcriptional regulatory family.</text>
</comment>
<evidence type="ECO:0000256" key="1">
    <source>
        <dbReference type="ARBA" id="ARBA00009437"/>
    </source>
</evidence>
<evidence type="ECO:0000313" key="10">
    <source>
        <dbReference type="Proteomes" id="UP000237717"/>
    </source>
</evidence>
<dbReference type="Gene3D" id="1.10.10.10">
    <property type="entry name" value="Winged helix-like DNA-binding domain superfamily/Winged helix DNA-binding domain"/>
    <property type="match status" value="1"/>
</dbReference>
<comment type="function">
    <text evidence="5">Transcriptional regulator of the ttuABCDE tartrate utilization operon.</text>
</comment>
<evidence type="ECO:0000256" key="5">
    <source>
        <dbReference type="ARBA" id="ARBA00054626"/>
    </source>
</evidence>
<dbReference type="SUPFAM" id="SSF53850">
    <property type="entry name" value="Periplasmic binding protein-like II"/>
    <property type="match status" value="1"/>
</dbReference>
<dbReference type="PRINTS" id="PR00039">
    <property type="entry name" value="HTHLYSR"/>
</dbReference>
<reference evidence="9 10" key="1">
    <citation type="submission" date="2018-02" db="EMBL/GenBank/DDBJ databases">
        <title>Complete genome sequence of Agrobacterium tumefaciens 1D1609.</title>
        <authorList>
            <person name="Cho S.-T."/>
            <person name="Haryono M."/>
            <person name="Chang H.-H."/>
            <person name="Santos M.N."/>
            <person name="Lai E.-M."/>
            <person name="Kuo C.-H."/>
        </authorList>
    </citation>
    <scope>NUCLEOTIDE SEQUENCE [LARGE SCALE GENOMIC DNA]</scope>
    <source>
        <strain evidence="9 10">1D1609</strain>
        <plasmid evidence="10">Plasmid pat1d1609a</plasmid>
    </source>
</reference>
<sequence>MARQSKPTIAPGEKERFVEFSSLAVYAAVARERSLTVAAQQIGLTQPAVSLVLKQIETSMGIELIDRTKRPVRLTSAGLRFQDYADTMLAEARRIAAVVRQTASTATPKIRLGMIDSASSVLGPHIVNHLKDHAEKLTMRGGINRTIRDEFLGRELDIVVTTDSFDAEGGLERHELFRDPLLIVAPAEFRDRSLNGLREIARQLPLVRYNRDSTLGVQIDVFLRRLGLEPANRFEIDTTDSLFRMVSAGPGWAITTAICLLQAQHSLGIATPSLLPGSNVSRCINLIAREGEHGKIPKQVSRVCRSVLNATLLPQLQNLLPALRKEQFRI</sequence>
<evidence type="ECO:0000259" key="8">
    <source>
        <dbReference type="PROSITE" id="PS50931"/>
    </source>
</evidence>
<dbReference type="Gene3D" id="3.40.190.10">
    <property type="entry name" value="Periplasmic binding protein-like II"/>
    <property type="match status" value="2"/>
</dbReference>
<proteinExistence type="inferred from homology"/>
<dbReference type="FunFam" id="1.10.10.10:FF:000001">
    <property type="entry name" value="LysR family transcriptional regulator"/>
    <property type="match status" value="1"/>
</dbReference>
<evidence type="ECO:0000256" key="2">
    <source>
        <dbReference type="ARBA" id="ARBA00023015"/>
    </source>
</evidence>
<gene>
    <name evidence="9" type="ORF">At1D1609_53440</name>
</gene>
<keyword evidence="9" id="KW-0614">Plasmid</keyword>
<dbReference type="CDD" id="cd05466">
    <property type="entry name" value="PBP2_LTTR_substrate"/>
    <property type="match status" value="1"/>
</dbReference>
<dbReference type="Pfam" id="PF00126">
    <property type="entry name" value="HTH_1"/>
    <property type="match status" value="1"/>
</dbReference>
<dbReference type="InterPro" id="IPR000847">
    <property type="entry name" value="LysR_HTH_N"/>
</dbReference>
<name>A0A2L2LM22_AGRTU</name>
<evidence type="ECO:0000256" key="7">
    <source>
        <dbReference type="ARBA" id="ARBA00083243"/>
    </source>
</evidence>
<protein>
    <recommendedName>
        <fullName evidence="6">HTH-type transcriptional regulator TtuA</fullName>
    </recommendedName>
    <alternativeName>
        <fullName evidence="7">Tartrate utilization transcriptional regulator</fullName>
    </alternativeName>
</protein>
<keyword evidence="2" id="KW-0805">Transcription regulation</keyword>
<dbReference type="GO" id="GO:0005829">
    <property type="term" value="C:cytosol"/>
    <property type="evidence" value="ECO:0007669"/>
    <property type="project" value="TreeGrafter"/>
</dbReference>
<accession>A0A2L2LM22</accession>